<dbReference type="PRINTS" id="PR00315">
    <property type="entry name" value="ELONGATNFCT"/>
</dbReference>
<dbReference type="EMBL" id="JBBJBU010000001">
    <property type="protein sequence ID" value="KAK7208489.1"/>
    <property type="molecule type" value="Genomic_DNA"/>
</dbReference>
<evidence type="ECO:0000256" key="3">
    <source>
        <dbReference type="ARBA" id="ARBA00022792"/>
    </source>
</evidence>
<evidence type="ECO:0000259" key="10">
    <source>
        <dbReference type="PROSITE" id="PS51722"/>
    </source>
</evidence>
<dbReference type="NCBIfam" id="TIGR01393">
    <property type="entry name" value="lepA"/>
    <property type="match status" value="1"/>
</dbReference>
<dbReference type="InterPro" id="IPR031157">
    <property type="entry name" value="G_TR_CS"/>
</dbReference>
<dbReference type="Gene3D" id="3.30.70.2570">
    <property type="entry name" value="Elongation factor 4, C-terminal domain"/>
    <property type="match status" value="1"/>
</dbReference>
<dbReference type="Gene3D" id="3.40.50.300">
    <property type="entry name" value="P-loop containing nucleotide triphosphate hydrolases"/>
    <property type="match status" value="1"/>
</dbReference>
<keyword evidence="4 9" id="KW-0378">Hydrolase</keyword>
<dbReference type="InterPro" id="IPR006297">
    <property type="entry name" value="EF-4"/>
</dbReference>
<comment type="function">
    <text evidence="9">Promotes mitochondrial protein synthesis. May act as a fidelity factor of the translation reaction, by catalyzing a one-codon backward translocation of tRNAs on improperly translocated ribosomes. Binds to mitochondrial ribosomes in a GTP-dependent manner.</text>
</comment>
<dbReference type="SUPFAM" id="SSF50447">
    <property type="entry name" value="Translation proteins"/>
    <property type="match status" value="1"/>
</dbReference>
<dbReference type="InterPro" id="IPR038363">
    <property type="entry name" value="LepA_C_sf"/>
</dbReference>
<dbReference type="InterPro" id="IPR035647">
    <property type="entry name" value="EFG_III/V"/>
</dbReference>
<reference evidence="11 12" key="1">
    <citation type="submission" date="2024-03" db="EMBL/GenBank/DDBJ databases">
        <title>Genome-scale model development and genomic sequencing of the oleaginous clade Lipomyces.</title>
        <authorList>
            <consortium name="Lawrence Berkeley National Laboratory"/>
            <person name="Czajka J.J."/>
            <person name="Han Y."/>
            <person name="Kim J."/>
            <person name="Mondo S.J."/>
            <person name="Hofstad B.A."/>
            <person name="Robles A."/>
            <person name="Haridas S."/>
            <person name="Riley R."/>
            <person name="LaButti K."/>
            <person name="Pangilinan J."/>
            <person name="Andreopoulos W."/>
            <person name="Lipzen A."/>
            <person name="Yan J."/>
            <person name="Wang M."/>
            <person name="Ng V."/>
            <person name="Grigoriev I.V."/>
            <person name="Spatafora J.W."/>
            <person name="Magnuson J.K."/>
            <person name="Baker S.E."/>
            <person name="Pomraning K.R."/>
        </authorList>
    </citation>
    <scope>NUCLEOTIDE SEQUENCE [LARGE SCALE GENOMIC DNA]</scope>
    <source>
        <strain evidence="11 12">Phaff 52-87</strain>
    </source>
</reference>
<dbReference type="SUPFAM" id="SSF52540">
    <property type="entry name" value="P-loop containing nucleoside triphosphate hydrolases"/>
    <property type="match status" value="1"/>
</dbReference>
<gene>
    <name evidence="11" type="ORF">BZA70DRAFT_273865</name>
</gene>
<feature type="binding site" evidence="9">
    <location>
        <begin position="175"/>
        <end position="179"/>
    </location>
    <ligand>
        <name>GTP</name>
        <dbReference type="ChEBI" id="CHEBI:37565"/>
    </ligand>
</feature>
<organism evidence="11 12">
    <name type="scientific">Myxozyma melibiosi</name>
    <dbReference type="NCBI Taxonomy" id="54550"/>
    <lineage>
        <taxon>Eukaryota</taxon>
        <taxon>Fungi</taxon>
        <taxon>Dikarya</taxon>
        <taxon>Ascomycota</taxon>
        <taxon>Saccharomycotina</taxon>
        <taxon>Lipomycetes</taxon>
        <taxon>Lipomycetales</taxon>
        <taxon>Lipomycetaceae</taxon>
        <taxon>Myxozyma</taxon>
    </lineage>
</organism>
<evidence type="ECO:0000256" key="1">
    <source>
        <dbReference type="ARBA" id="ARBA00005454"/>
    </source>
</evidence>
<keyword evidence="2 9" id="KW-0547">Nucleotide-binding</keyword>
<dbReference type="HAMAP" id="MF_00071">
    <property type="entry name" value="LepA"/>
    <property type="match status" value="1"/>
</dbReference>
<evidence type="ECO:0000256" key="9">
    <source>
        <dbReference type="HAMAP-Rule" id="MF_03137"/>
    </source>
</evidence>
<dbReference type="InterPro" id="IPR000640">
    <property type="entry name" value="EFG_V-like"/>
</dbReference>
<dbReference type="RefSeq" id="XP_064771522.1">
    <property type="nucleotide sequence ID" value="XM_064911904.1"/>
</dbReference>
<dbReference type="CDD" id="cd01890">
    <property type="entry name" value="LepA"/>
    <property type="match status" value="1"/>
</dbReference>
<comment type="similarity">
    <text evidence="9">Belongs to the GTP-binding elongation factor family. LepA subfamily.</text>
</comment>
<dbReference type="CDD" id="cd03709">
    <property type="entry name" value="lepA_C"/>
    <property type="match status" value="1"/>
</dbReference>
<dbReference type="Gene3D" id="2.40.30.10">
    <property type="entry name" value="Translation factors"/>
    <property type="match status" value="1"/>
</dbReference>
<dbReference type="InterPro" id="IPR027417">
    <property type="entry name" value="P-loop_NTPase"/>
</dbReference>
<dbReference type="PROSITE" id="PS51722">
    <property type="entry name" value="G_TR_2"/>
    <property type="match status" value="1"/>
</dbReference>
<keyword evidence="12" id="KW-1185">Reference proteome</keyword>
<dbReference type="Gene3D" id="3.30.70.870">
    <property type="entry name" value="Elongation Factor G (Translational Gtpase), domain 3"/>
    <property type="match status" value="1"/>
</dbReference>
<evidence type="ECO:0000256" key="4">
    <source>
        <dbReference type="ARBA" id="ARBA00022801"/>
    </source>
</evidence>
<evidence type="ECO:0000313" key="11">
    <source>
        <dbReference type="EMBL" id="KAK7208489.1"/>
    </source>
</evidence>
<accession>A0ABR1FF51</accession>
<dbReference type="InterPro" id="IPR004161">
    <property type="entry name" value="EFTu-like_2"/>
</dbReference>
<dbReference type="Proteomes" id="UP001498771">
    <property type="component" value="Unassembled WGS sequence"/>
</dbReference>
<feature type="binding site" evidence="9">
    <location>
        <begin position="111"/>
        <end position="118"/>
    </location>
    <ligand>
        <name>GTP</name>
        <dbReference type="ChEBI" id="CHEBI:37565"/>
    </ligand>
</feature>
<dbReference type="GeneID" id="90037416"/>
<dbReference type="PANTHER" id="PTHR43512">
    <property type="entry name" value="TRANSLATION FACTOR GUF1-RELATED"/>
    <property type="match status" value="1"/>
</dbReference>
<dbReference type="InterPro" id="IPR009000">
    <property type="entry name" value="Transl_B-barrel_sf"/>
</dbReference>
<dbReference type="Pfam" id="PF06421">
    <property type="entry name" value="LepA_C"/>
    <property type="match status" value="1"/>
</dbReference>
<comment type="similarity">
    <text evidence="1">Belongs to the TRAFAC class translation factor GTPase superfamily. Classic translation factor GTPase family. LepA subfamily.</text>
</comment>
<dbReference type="NCBIfam" id="TIGR00231">
    <property type="entry name" value="small_GTP"/>
    <property type="match status" value="1"/>
</dbReference>
<dbReference type="InterPro" id="IPR035654">
    <property type="entry name" value="LepA_IV"/>
</dbReference>
<keyword evidence="5 9" id="KW-0648">Protein biosynthesis</keyword>
<dbReference type="InterPro" id="IPR013842">
    <property type="entry name" value="LepA_CTD"/>
</dbReference>
<feature type="domain" description="Tr-type G" evidence="10">
    <location>
        <begin position="102"/>
        <end position="282"/>
    </location>
</feature>
<evidence type="ECO:0000313" key="12">
    <source>
        <dbReference type="Proteomes" id="UP001498771"/>
    </source>
</evidence>
<dbReference type="SUPFAM" id="SSF54980">
    <property type="entry name" value="EF-G C-terminal domain-like"/>
    <property type="match status" value="2"/>
</dbReference>
<keyword evidence="8 9" id="KW-0472">Membrane</keyword>
<dbReference type="Pfam" id="PF00679">
    <property type="entry name" value="EFG_C"/>
    <property type="match status" value="1"/>
</dbReference>
<dbReference type="Gene3D" id="3.30.70.240">
    <property type="match status" value="1"/>
</dbReference>
<dbReference type="PANTHER" id="PTHR43512:SF7">
    <property type="entry name" value="TRANSLATION FACTOR GUF1, MITOCHONDRIAL"/>
    <property type="match status" value="1"/>
</dbReference>
<keyword evidence="3 9" id="KW-0999">Mitochondrion inner membrane</keyword>
<name>A0ABR1FF51_9ASCO</name>
<dbReference type="InterPro" id="IPR000795">
    <property type="entry name" value="T_Tr_GTP-bd_dom"/>
</dbReference>
<comment type="caution">
    <text evidence="11">The sequence shown here is derived from an EMBL/GenBank/DDBJ whole genome shotgun (WGS) entry which is preliminary data.</text>
</comment>
<dbReference type="Pfam" id="PF00009">
    <property type="entry name" value="GTP_EFTU"/>
    <property type="match status" value="1"/>
</dbReference>
<sequence length="702" mass="78506">MRPMVLWPSTSVVSWTTRRTGRSVARYSAARLSLCSECVGRRSLSLSSLGSLFSSRRIRETKSVSAELTRRADETWKRRRSYATVPDINEDLAKRIDAIPIERYRNFSIVAHVDHGKSTLSDRLLIMTNTIPEGSQGQFLDRLDVERERGITVKAQTCTMLYNYKGEDYLLHLVDTPGHVDFRAEVSRSYASCGGALLLVDASQGVQAQTVANFFLAYSLGLELVPVINKIDLDHADIPRAREQIETMFELDPDGAIAVSAKRGTNVEQILPAVIERIPPPSGSSDGALRCLLVDSWFDNYLGVIVLIYVADGTLQRGDKVMSAHSRKRYEIKELGILHPDKVPMQHLQTGQVGYAVLGMKTISEALVGDTILHFGSDAEPLPGFEEPQPMVFVGAFPAEGVEFRAIDDRVNQLVLNDRSVSLQRENSNALGQGWRIGFLGTLHASVFQDRLKQEYGASLIITAPTVPYKIVMKDGTEKIIRNPEEFPDPNERKNRVADLQEPMVKAIMSFPQEYLGDIIDICEGNRGSQIDMTFLSHGNQVLLQYLIPTAHLVDDFFGKLKGATKGYATLDYEDAGYQSADLVKMQLLVNGNSVDALAQVMHRDLAERKGKEWVQRFKKFLRSQLFEIVIQASIGSKILARETIKARRKDVTAKLHAADISRRKKLLMNQKEGKKNMRQVGRVNIPQEAYQGFLSNSKPPK</sequence>
<comment type="subcellular location">
    <subcellularLocation>
        <location evidence="9">Mitochondrion inner membrane</location>
        <topology evidence="9">Peripheral membrane protein</topology>
        <orientation evidence="9">Matrix side</orientation>
    </subcellularLocation>
</comment>
<dbReference type="Pfam" id="PF03144">
    <property type="entry name" value="GTP_EFTU_D2"/>
    <property type="match status" value="1"/>
</dbReference>
<evidence type="ECO:0000256" key="6">
    <source>
        <dbReference type="ARBA" id="ARBA00023128"/>
    </source>
</evidence>
<feature type="binding site" evidence="9">
    <location>
        <begin position="229"/>
        <end position="232"/>
    </location>
    <ligand>
        <name>GTP</name>
        <dbReference type="ChEBI" id="CHEBI:37565"/>
    </ligand>
</feature>
<keyword evidence="6 9" id="KW-0496">Mitochondrion</keyword>
<comment type="catalytic activity">
    <reaction evidence="9">
        <text>GTP + H2O = GDP + phosphate + H(+)</text>
        <dbReference type="Rhea" id="RHEA:19669"/>
        <dbReference type="ChEBI" id="CHEBI:15377"/>
        <dbReference type="ChEBI" id="CHEBI:15378"/>
        <dbReference type="ChEBI" id="CHEBI:37565"/>
        <dbReference type="ChEBI" id="CHEBI:43474"/>
        <dbReference type="ChEBI" id="CHEBI:58189"/>
        <dbReference type="EC" id="3.6.5.n1"/>
    </reaction>
</comment>
<evidence type="ECO:0000256" key="7">
    <source>
        <dbReference type="ARBA" id="ARBA00023134"/>
    </source>
</evidence>
<dbReference type="PROSITE" id="PS00301">
    <property type="entry name" value="G_TR_1"/>
    <property type="match status" value="1"/>
</dbReference>
<evidence type="ECO:0000256" key="5">
    <source>
        <dbReference type="ARBA" id="ARBA00022917"/>
    </source>
</evidence>
<dbReference type="InterPro" id="IPR005225">
    <property type="entry name" value="Small_GTP-bd"/>
</dbReference>
<evidence type="ECO:0000256" key="2">
    <source>
        <dbReference type="ARBA" id="ARBA00022741"/>
    </source>
</evidence>
<evidence type="ECO:0000256" key="8">
    <source>
        <dbReference type="ARBA" id="ARBA00023136"/>
    </source>
</evidence>
<protein>
    <submittedName>
        <fullName evidence="11">Translation factor GUF1, mitochondrial</fullName>
    </submittedName>
</protein>
<dbReference type="CDD" id="cd03699">
    <property type="entry name" value="EF4_II"/>
    <property type="match status" value="1"/>
</dbReference>
<keyword evidence="7 9" id="KW-0342">GTP-binding</keyword>
<proteinExistence type="inferred from homology"/>